<keyword evidence="2" id="KW-1185">Reference proteome</keyword>
<name>A0A813E2R9_POLGL</name>
<protein>
    <submittedName>
        <fullName evidence="1">Uncharacterized protein</fullName>
    </submittedName>
</protein>
<dbReference type="OrthoDB" id="10353330at2759"/>
<accession>A0A813E2R9</accession>
<proteinExistence type="predicted"/>
<gene>
    <name evidence="1" type="ORF">PGLA1383_LOCUS14729</name>
</gene>
<organism evidence="1 2">
    <name type="scientific">Polarella glacialis</name>
    <name type="common">Dinoflagellate</name>
    <dbReference type="NCBI Taxonomy" id="89957"/>
    <lineage>
        <taxon>Eukaryota</taxon>
        <taxon>Sar</taxon>
        <taxon>Alveolata</taxon>
        <taxon>Dinophyceae</taxon>
        <taxon>Suessiales</taxon>
        <taxon>Suessiaceae</taxon>
        <taxon>Polarella</taxon>
    </lineage>
</organism>
<sequence>MIKDEVICASYGKSAPCVEQQIYTGKILYKGQHSGDNAKVTSNAGIGLHQMPSSDPVLLPHVELAMDIEATVKLVMRGSPQYWPSDEKLLRKVQGALFSVRKQRK</sequence>
<dbReference type="Proteomes" id="UP000654075">
    <property type="component" value="Unassembled WGS sequence"/>
</dbReference>
<comment type="caution">
    <text evidence="1">The sequence shown here is derived from an EMBL/GenBank/DDBJ whole genome shotgun (WGS) entry which is preliminary data.</text>
</comment>
<evidence type="ECO:0000313" key="2">
    <source>
        <dbReference type="Proteomes" id="UP000654075"/>
    </source>
</evidence>
<reference evidence="1" key="1">
    <citation type="submission" date="2021-02" db="EMBL/GenBank/DDBJ databases">
        <authorList>
            <person name="Dougan E. K."/>
            <person name="Rhodes N."/>
            <person name="Thang M."/>
            <person name="Chan C."/>
        </authorList>
    </citation>
    <scope>NUCLEOTIDE SEQUENCE</scope>
</reference>
<dbReference type="AlphaFoldDB" id="A0A813E2R9"/>
<evidence type="ECO:0000313" key="1">
    <source>
        <dbReference type="EMBL" id="CAE8596260.1"/>
    </source>
</evidence>
<dbReference type="EMBL" id="CAJNNV010008443">
    <property type="protein sequence ID" value="CAE8596260.1"/>
    <property type="molecule type" value="Genomic_DNA"/>
</dbReference>